<evidence type="ECO:0000256" key="2">
    <source>
        <dbReference type="ARBA" id="ARBA00007441"/>
    </source>
</evidence>
<keyword evidence="3" id="KW-0032">Aminotransferase</keyword>
<accession>A0A0L8AH67</accession>
<keyword evidence="8" id="KW-1185">Reference proteome</keyword>
<dbReference type="PANTHER" id="PTHR43807:SF20">
    <property type="entry name" value="FI04487P"/>
    <property type="match status" value="1"/>
</dbReference>
<sequence length="380" mass="42876">MHINSKLPNVGTTIFATMSKMAKDYNALNLSQGFPDFPVSPELIEGVYHYMKAGFNQYPPMTGMPQLRERIAEKIEKSYGTKVNVETEITLTAGAIEAINATITSLVNKGDEVIIMDPAYDAYEPIITLNGGITIPVSLKQPNFAIDWETVKEKVNAKTRMIIINSPHNPTGAMIEANDLAILAEITRDTNIIVLSDEVYEHIVFDGRAHESVLKHEELRQRSVATFSFGKTFHATGWRIGYMVAPDWISAEVRKVHQYMAFTVHTPSQLAIADYLENADHYNNLGAFYQQKRDLFLDLIKDSRFESLPSHGTYFQLLSYKNISEKPDLEMAEWLTKEKGIASIPISVFYDTKEDNKMLRFCFAKSEETLTKAAEILCAI</sequence>
<dbReference type="AlphaFoldDB" id="A0A0L8AH67"/>
<reference evidence="8" key="1">
    <citation type="submission" date="2014-11" db="EMBL/GenBank/DDBJ databases">
        <title>Genome sequencing of Roseivirga sp. D-25.</title>
        <authorList>
            <person name="Selvaratnam C."/>
            <person name="Thevarajoo S."/>
            <person name="Goh K.M."/>
            <person name="Eee R."/>
            <person name="Chan K.-G."/>
            <person name="Chong C.S."/>
        </authorList>
    </citation>
    <scope>NUCLEOTIDE SEQUENCE [LARGE SCALE GENOMIC DNA]</scope>
    <source>
        <strain evidence="8">D-25</strain>
    </source>
</reference>
<dbReference type="RefSeq" id="WP_053224969.1">
    <property type="nucleotide sequence ID" value="NZ_JSVA01000022.1"/>
</dbReference>
<dbReference type="Pfam" id="PF00155">
    <property type="entry name" value="Aminotran_1_2"/>
    <property type="match status" value="1"/>
</dbReference>
<evidence type="ECO:0000313" key="8">
    <source>
        <dbReference type="Proteomes" id="UP000036908"/>
    </source>
</evidence>
<dbReference type="Gene3D" id="3.40.640.10">
    <property type="entry name" value="Type I PLP-dependent aspartate aminotransferase-like (Major domain)"/>
    <property type="match status" value="1"/>
</dbReference>
<dbReference type="InterPro" id="IPR015421">
    <property type="entry name" value="PyrdxlP-dep_Trfase_major"/>
</dbReference>
<dbReference type="CDD" id="cd00609">
    <property type="entry name" value="AAT_like"/>
    <property type="match status" value="1"/>
</dbReference>
<dbReference type="GO" id="GO:0016212">
    <property type="term" value="F:kynurenine-oxoglutarate transaminase activity"/>
    <property type="evidence" value="ECO:0007669"/>
    <property type="project" value="TreeGrafter"/>
</dbReference>
<evidence type="ECO:0000259" key="6">
    <source>
        <dbReference type="Pfam" id="PF00155"/>
    </source>
</evidence>
<comment type="cofactor">
    <cofactor evidence="1">
        <name>pyridoxal 5'-phosphate</name>
        <dbReference type="ChEBI" id="CHEBI:597326"/>
    </cofactor>
</comment>
<dbReference type="Proteomes" id="UP000036908">
    <property type="component" value="Unassembled WGS sequence"/>
</dbReference>
<dbReference type="InterPro" id="IPR015424">
    <property type="entry name" value="PyrdxlP-dep_Trfase"/>
</dbReference>
<dbReference type="PATRIC" id="fig|1566026.4.peg.1857"/>
<evidence type="ECO:0000256" key="3">
    <source>
        <dbReference type="ARBA" id="ARBA00022576"/>
    </source>
</evidence>
<protein>
    <recommendedName>
        <fullName evidence="6">Aminotransferase class I/classII large domain-containing protein</fullName>
    </recommendedName>
</protein>
<feature type="domain" description="Aminotransferase class I/classII large" evidence="6">
    <location>
        <begin position="27"/>
        <end position="376"/>
    </location>
</feature>
<dbReference type="InterPro" id="IPR015422">
    <property type="entry name" value="PyrdxlP-dep_Trfase_small"/>
</dbReference>
<dbReference type="InterPro" id="IPR004839">
    <property type="entry name" value="Aminotransferase_I/II_large"/>
</dbReference>
<dbReference type="GO" id="GO:0005737">
    <property type="term" value="C:cytoplasm"/>
    <property type="evidence" value="ECO:0007669"/>
    <property type="project" value="TreeGrafter"/>
</dbReference>
<dbReference type="OrthoDB" id="1489696at2"/>
<dbReference type="PANTHER" id="PTHR43807">
    <property type="entry name" value="FI04487P"/>
    <property type="match status" value="1"/>
</dbReference>
<evidence type="ECO:0000313" key="7">
    <source>
        <dbReference type="EMBL" id="KOF01577.1"/>
    </source>
</evidence>
<dbReference type="InterPro" id="IPR051326">
    <property type="entry name" value="Kynurenine-oxoglutarate_AT"/>
</dbReference>
<keyword evidence="5" id="KW-0663">Pyridoxal phosphate</keyword>
<evidence type="ECO:0000256" key="1">
    <source>
        <dbReference type="ARBA" id="ARBA00001933"/>
    </source>
</evidence>
<proteinExistence type="inferred from homology"/>
<comment type="similarity">
    <text evidence="2">Belongs to the class-I pyridoxal-phosphate-dependent aminotransferase family.</text>
</comment>
<organism evidence="7 8">
    <name type="scientific">Roseivirga seohaensis subsp. aquiponti</name>
    <dbReference type="NCBI Taxonomy" id="1566026"/>
    <lineage>
        <taxon>Bacteria</taxon>
        <taxon>Pseudomonadati</taxon>
        <taxon>Bacteroidota</taxon>
        <taxon>Cytophagia</taxon>
        <taxon>Cytophagales</taxon>
        <taxon>Roseivirgaceae</taxon>
        <taxon>Roseivirga</taxon>
    </lineage>
</organism>
<keyword evidence="4" id="KW-0808">Transferase</keyword>
<dbReference type="GO" id="GO:0030170">
    <property type="term" value="F:pyridoxal phosphate binding"/>
    <property type="evidence" value="ECO:0007669"/>
    <property type="project" value="InterPro"/>
</dbReference>
<evidence type="ECO:0000256" key="5">
    <source>
        <dbReference type="ARBA" id="ARBA00022898"/>
    </source>
</evidence>
<dbReference type="FunFam" id="3.40.640.10:FF:000033">
    <property type="entry name" value="Aspartate aminotransferase"/>
    <property type="match status" value="1"/>
</dbReference>
<name>A0A0L8AH67_9BACT</name>
<evidence type="ECO:0000256" key="4">
    <source>
        <dbReference type="ARBA" id="ARBA00022679"/>
    </source>
</evidence>
<dbReference type="Gene3D" id="3.90.1150.10">
    <property type="entry name" value="Aspartate Aminotransferase, domain 1"/>
    <property type="match status" value="1"/>
</dbReference>
<gene>
    <name evidence="7" type="ORF">OB69_17085</name>
</gene>
<dbReference type="SUPFAM" id="SSF53383">
    <property type="entry name" value="PLP-dependent transferases"/>
    <property type="match status" value="1"/>
</dbReference>
<dbReference type="NCBIfam" id="NF006569">
    <property type="entry name" value="PRK09082.1"/>
    <property type="match status" value="1"/>
</dbReference>
<dbReference type="EMBL" id="JSVA01000022">
    <property type="protein sequence ID" value="KOF01577.1"/>
    <property type="molecule type" value="Genomic_DNA"/>
</dbReference>
<comment type="caution">
    <text evidence="7">The sequence shown here is derived from an EMBL/GenBank/DDBJ whole genome shotgun (WGS) entry which is preliminary data.</text>
</comment>